<gene>
    <name evidence="1" type="ORF">C7R93_09875</name>
</gene>
<dbReference type="OrthoDB" id="6444323at2"/>
<sequence length="137" mass="16017">MENVYPEYVTKSAIEGLVKKIKLPAPDEFSQDWEYEVSDSSRITEFLYAYENIELNVDEKFALMIIIISSFNDAIVERKAEENSASLIRYHLLQDISIHKNTIYYWSMLDEDDLENCHAVTSFMREIAYVAKLDSQD</sequence>
<accession>A0A2P7VCH3</accession>
<dbReference type="RefSeq" id="WP_106838644.1">
    <property type="nucleotide sequence ID" value="NZ_JBCNIW010000018.1"/>
</dbReference>
<dbReference type="Proteomes" id="UP000240419">
    <property type="component" value="Unassembled WGS sequence"/>
</dbReference>
<comment type="caution">
    <text evidence="1">The sequence shown here is derived from an EMBL/GenBank/DDBJ whole genome shotgun (WGS) entry which is preliminary data.</text>
</comment>
<keyword evidence="2" id="KW-1185">Reference proteome</keyword>
<name>A0A2P7VCH3_9BACL</name>
<proteinExistence type="predicted"/>
<evidence type="ECO:0000313" key="2">
    <source>
        <dbReference type="Proteomes" id="UP000240419"/>
    </source>
</evidence>
<organism evidence="1 2">
    <name type="scientific">Brevibacillus fortis</name>
    <dbReference type="NCBI Taxonomy" id="2126352"/>
    <lineage>
        <taxon>Bacteria</taxon>
        <taxon>Bacillati</taxon>
        <taxon>Bacillota</taxon>
        <taxon>Bacilli</taxon>
        <taxon>Bacillales</taxon>
        <taxon>Paenibacillaceae</taxon>
        <taxon>Brevibacillus</taxon>
    </lineage>
</organism>
<evidence type="ECO:0000313" key="1">
    <source>
        <dbReference type="EMBL" id="PSJ96880.1"/>
    </source>
</evidence>
<protein>
    <submittedName>
        <fullName evidence="1">Uncharacterized protein</fullName>
    </submittedName>
</protein>
<dbReference type="EMBL" id="PXZM01000013">
    <property type="protein sequence ID" value="PSJ96880.1"/>
    <property type="molecule type" value="Genomic_DNA"/>
</dbReference>
<dbReference type="AlphaFoldDB" id="A0A2P7VCH3"/>
<reference evidence="1 2" key="1">
    <citation type="submission" date="2018-03" db="EMBL/GenBank/DDBJ databases">
        <title>Brevisbacillus phylogenomics.</title>
        <authorList>
            <person name="Dunlap C."/>
        </authorList>
    </citation>
    <scope>NUCLEOTIDE SEQUENCE [LARGE SCALE GENOMIC DNA]</scope>
    <source>
        <strain evidence="1 2">NRRL NRS-1210</strain>
    </source>
</reference>